<dbReference type="Proteomes" id="UP001150907">
    <property type="component" value="Unassembled WGS sequence"/>
</dbReference>
<dbReference type="Gene3D" id="1.25.40.1040">
    <property type="match status" value="1"/>
</dbReference>
<dbReference type="InterPro" id="IPR019734">
    <property type="entry name" value="TPR_rpt"/>
</dbReference>
<dbReference type="SMART" id="SM00028">
    <property type="entry name" value="TPR"/>
    <property type="match status" value="8"/>
</dbReference>
<dbReference type="AlphaFoldDB" id="A0A9W8BFE9"/>
<dbReference type="OrthoDB" id="10263032at2759"/>
<sequence>MSITISELPHKEQGLFRSALKLYELRQYKKGLKVCNQILTTIPNHGETLAVKGMFLTNLERKEEGYEHIRRGIEINPKSSISWHVYGIVNRVDFNYDEAMRCYEEALTVDSENLHILRELAQIQTHKRKYEKLVETRTKLVKLNPTLTVFWLGLAVAHHLVGRYDLALKVITTYEDNVKIDPNMASEHPSVIRFMVSEILMYKNWLMELKGDHQQALENLKEIRSRVTDITGWKEQKANLLLKAERREAAALAYQELIERNPDNDNYVRGYLACNGLDMACAEDAEAVLEVIGSLQQQFPSSSTLKFLPLTFCEGDAFVKAAELLAKHALRKGIPSLFTSMKTLYSDKAKGQALGRLMEGYAIQLRDTSRFSDSTDDEPAMASMWSTFYLAQHADYYNDHESALQLIEDAIRVSPDTVELYAVKAKILKHAGDNCGARNTMDFARQMDLKDRFINSKTVKYLLRDNDIDEAERVIALFVSDEMAPKVQTIVDMQAIWYMIERGNAYRRLGDIGRALKQLHQIQSTFDAYFQTQFEFHSFSLRKGTVRAYIDILQWEDQVYTNEVYVAAARAAVDCYIELHDRKVTGTPFVAIAGEEATRPLTRNGTAKQGQHNLSAGVGEAKPAEVNKDPSGATYVDADDHLANALKFVEQLEKSSASQAETHLSAFEVHLRMKKYFLALKAINAIKAINEKHPALVPAAARMVAGMDADESFAAPMKAALKGQLAKAFGELSIEATIKAHEHSLPFALAGAKGLLALGGEGNTASAKSTLLRAASASFGETRTLDNLLAAKRLLEKIGASEAELAGFAESAKKVFSLATCF</sequence>
<dbReference type="InterPro" id="IPR021183">
    <property type="entry name" value="NatA_aux_su"/>
</dbReference>
<dbReference type="PANTHER" id="PTHR22767">
    <property type="entry name" value="N-TERMINAL ACETYLTRANSFERASE-RELATED"/>
    <property type="match status" value="1"/>
</dbReference>
<keyword evidence="5" id="KW-1185">Reference proteome</keyword>
<comment type="caution">
    <text evidence="4">The sequence shown here is derived from an EMBL/GenBank/DDBJ whole genome shotgun (WGS) entry which is preliminary data.</text>
</comment>
<dbReference type="PROSITE" id="PS50005">
    <property type="entry name" value="TPR"/>
    <property type="match status" value="1"/>
</dbReference>
<evidence type="ECO:0000256" key="1">
    <source>
        <dbReference type="ARBA" id="ARBA00022737"/>
    </source>
</evidence>
<protein>
    <submittedName>
        <fullName evidence="4">Uncharacterized protein</fullName>
    </submittedName>
</protein>
<accession>A0A9W8BFE9</accession>
<evidence type="ECO:0000313" key="4">
    <source>
        <dbReference type="EMBL" id="KAJ2006863.1"/>
    </source>
</evidence>
<name>A0A9W8BFE9_9FUNG</name>
<dbReference type="GO" id="GO:0005737">
    <property type="term" value="C:cytoplasm"/>
    <property type="evidence" value="ECO:0007669"/>
    <property type="project" value="TreeGrafter"/>
</dbReference>
<reference evidence="4" key="1">
    <citation type="submission" date="2022-07" db="EMBL/GenBank/DDBJ databases">
        <title>Phylogenomic reconstructions and comparative analyses of Kickxellomycotina fungi.</title>
        <authorList>
            <person name="Reynolds N.K."/>
            <person name="Stajich J.E."/>
            <person name="Barry K."/>
            <person name="Grigoriev I.V."/>
            <person name="Crous P."/>
            <person name="Smith M.E."/>
        </authorList>
    </citation>
    <scope>NUCLEOTIDE SEQUENCE</scope>
    <source>
        <strain evidence="4">IMI 214461</strain>
    </source>
</reference>
<dbReference type="PANTHER" id="PTHR22767:SF2">
    <property type="entry name" value="N(ALPHA)-ACETYLTRANSFERASE 15_16, ISOFORM A"/>
    <property type="match status" value="1"/>
</dbReference>
<gene>
    <name evidence="4" type="ORF">H4R26_001136</name>
</gene>
<dbReference type="SUPFAM" id="SSF48452">
    <property type="entry name" value="TPR-like"/>
    <property type="match status" value="2"/>
</dbReference>
<evidence type="ECO:0000256" key="2">
    <source>
        <dbReference type="ARBA" id="ARBA00022803"/>
    </source>
</evidence>
<dbReference type="InterPro" id="IPR011990">
    <property type="entry name" value="TPR-like_helical_dom_sf"/>
</dbReference>
<dbReference type="Gene3D" id="1.25.40.1010">
    <property type="match status" value="1"/>
</dbReference>
<keyword evidence="2 3" id="KW-0802">TPR repeat</keyword>
<keyword evidence="1" id="KW-0677">Repeat</keyword>
<dbReference type="EMBL" id="JANBQF010000045">
    <property type="protein sequence ID" value="KAJ2006863.1"/>
    <property type="molecule type" value="Genomic_DNA"/>
</dbReference>
<evidence type="ECO:0000313" key="5">
    <source>
        <dbReference type="Proteomes" id="UP001150907"/>
    </source>
</evidence>
<dbReference type="Pfam" id="PF12569">
    <property type="entry name" value="NatA_aux_su"/>
    <property type="match status" value="2"/>
</dbReference>
<proteinExistence type="predicted"/>
<organism evidence="4 5">
    <name type="scientific">Coemansia thaxteri</name>
    <dbReference type="NCBI Taxonomy" id="2663907"/>
    <lineage>
        <taxon>Eukaryota</taxon>
        <taxon>Fungi</taxon>
        <taxon>Fungi incertae sedis</taxon>
        <taxon>Zoopagomycota</taxon>
        <taxon>Kickxellomycotina</taxon>
        <taxon>Kickxellomycetes</taxon>
        <taxon>Kickxellales</taxon>
        <taxon>Kickxellaceae</taxon>
        <taxon>Coemansia</taxon>
    </lineage>
</organism>
<feature type="repeat" description="TPR" evidence="3">
    <location>
        <begin position="80"/>
        <end position="113"/>
    </location>
</feature>
<evidence type="ECO:0000256" key="3">
    <source>
        <dbReference type="PROSITE-ProRule" id="PRU00339"/>
    </source>
</evidence>
<dbReference type="PIRSF" id="PIRSF000422">
    <property type="entry name" value="N-terminal-AcTrfase-A_aux_su"/>
    <property type="match status" value="1"/>
</dbReference>